<feature type="signal peptide" evidence="6">
    <location>
        <begin position="1"/>
        <end position="33"/>
    </location>
</feature>
<feature type="domain" description="Phospholipase A2-like central" evidence="7">
    <location>
        <begin position="238"/>
        <end position="275"/>
    </location>
</feature>
<organism evidence="8 9">
    <name type="scientific">Erinaceus europaeus</name>
    <name type="common">Western European hedgehog</name>
    <dbReference type="NCBI Taxonomy" id="9365"/>
    <lineage>
        <taxon>Eukaryota</taxon>
        <taxon>Metazoa</taxon>
        <taxon>Chordata</taxon>
        <taxon>Craniata</taxon>
        <taxon>Vertebrata</taxon>
        <taxon>Euteleostomi</taxon>
        <taxon>Mammalia</taxon>
        <taxon>Eutheria</taxon>
        <taxon>Laurasiatheria</taxon>
        <taxon>Eulipotyphla</taxon>
        <taxon>Erinaceidae</taxon>
        <taxon>Erinaceinae</taxon>
        <taxon>Erinaceus</taxon>
    </lineage>
</organism>
<feature type="compositionally biased region" description="Polar residues" evidence="5">
    <location>
        <begin position="359"/>
        <end position="377"/>
    </location>
</feature>
<feature type="compositionally biased region" description="Pro residues" evidence="5">
    <location>
        <begin position="316"/>
        <end position="326"/>
    </location>
</feature>
<sequence length="535" mass="57885">MGILAGALSAGVAGVRAWGMLLGLLSLLEAALGGPGLPWGRTSCHLVGPGPRGPWGSLSFLAEGGRGPALFHAHWDARGALWGCGRRDEPELTTAFRDLCADEATRGAFLPALSPRLLGALAALRGQWEACREQRGGSAGSRRPRDTGRRRGKRGWTVPGTLWCGLGDSAHNFSELGLLQGPDFCCRQHDRCPHTISPLQYGYGVRNYRFHTLSHCDCDARWQVVIGWPGREPGRGPECQLWASFRQCLQTQHSSIADLLGAAFFNVLAIPCFVLEPQEACVAWYWWGGCKAYGSIPVAVIQPRTPYNASWNSPAIPGPHTTPAPQSPTSGKPVEKRGQRKWPPPHTEAEPLSGPRATAPQNPTSLPCPPSTATSQLGVTPQGAHRACRSLCCLDQCEHRIGPQETRFQLRNSAPSPLFHCDCTFCLARSLRLHGPPAGAEELLELLGTACFKLTPLSDCATGQGCPHTRAIRVTPRHLRRLRGPSTGGGQVWPSVHPSVPQSFYGQCVHLRQGARTPSRRQGPLSRARDLWAPD</sequence>
<name>A0ABM3XIS6_ERIEU</name>
<evidence type="ECO:0000256" key="5">
    <source>
        <dbReference type="SAM" id="MobiDB-lite"/>
    </source>
</evidence>
<evidence type="ECO:0000256" key="4">
    <source>
        <dbReference type="ARBA" id="ARBA00049039"/>
    </source>
</evidence>
<proteinExistence type="inferred from homology"/>
<dbReference type="InterPro" id="IPR036444">
    <property type="entry name" value="PLipase_A2_dom_sf"/>
</dbReference>
<evidence type="ECO:0000259" key="7">
    <source>
        <dbReference type="Pfam" id="PF05826"/>
    </source>
</evidence>
<keyword evidence="3" id="KW-0964">Secreted</keyword>
<reference evidence="9" key="1">
    <citation type="submission" date="2025-08" db="UniProtKB">
        <authorList>
            <consortium name="RefSeq"/>
        </authorList>
    </citation>
    <scope>IDENTIFICATION</scope>
</reference>
<evidence type="ECO:0000256" key="1">
    <source>
        <dbReference type="ARBA" id="ARBA00004613"/>
    </source>
</evidence>
<feature type="region of interest" description="Disordered" evidence="5">
    <location>
        <begin position="134"/>
        <end position="153"/>
    </location>
</feature>
<feature type="region of interest" description="Disordered" evidence="5">
    <location>
        <begin position="312"/>
        <end position="377"/>
    </location>
</feature>
<evidence type="ECO:0000256" key="6">
    <source>
        <dbReference type="SAM" id="SignalP"/>
    </source>
</evidence>
<dbReference type="PANTHER" id="PTHR12253">
    <property type="entry name" value="RH14732P"/>
    <property type="match status" value="1"/>
</dbReference>
<dbReference type="Gene3D" id="1.20.90.10">
    <property type="entry name" value="Phospholipase A2 domain"/>
    <property type="match status" value="3"/>
</dbReference>
<accession>A0ABM3XIS6</accession>
<dbReference type="SUPFAM" id="SSF48619">
    <property type="entry name" value="Phospholipase A2, PLA2"/>
    <property type="match status" value="3"/>
</dbReference>
<gene>
    <name evidence="9" type="primary">PLA2G3</name>
</gene>
<feature type="region of interest" description="Disordered" evidence="5">
    <location>
        <begin position="515"/>
        <end position="535"/>
    </location>
</feature>
<evidence type="ECO:0000313" key="8">
    <source>
        <dbReference type="Proteomes" id="UP001652624"/>
    </source>
</evidence>
<dbReference type="Proteomes" id="UP001652624">
    <property type="component" value="Chromosome 6"/>
</dbReference>
<dbReference type="PROSITE" id="PS00118">
    <property type="entry name" value="PA2_HIS"/>
    <property type="match status" value="1"/>
</dbReference>
<comment type="catalytic activity">
    <reaction evidence="4">
        <text>1-hexadecanoyl-2-(9Z,12Z-octadecadienoyl)-sn-glycero-3-phosphoethanolamine + H2O = 1-hexadecanoyl-sn-glycero-3-phosphoethanolamine + (9Z,12Z)-octadecadienoate + H(+)</text>
        <dbReference type="Rhea" id="RHEA:40815"/>
        <dbReference type="ChEBI" id="CHEBI:15377"/>
        <dbReference type="ChEBI" id="CHEBI:15378"/>
        <dbReference type="ChEBI" id="CHEBI:30245"/>
        <dbReference type="ChEBI" id="CHEBI:73004"/>
        <dbReference type="ChEBI" id="CHEBI:73008"/>
    </reaction>
    <physiologicalReaction direction="left-to-right" evidence="4">
        <dbReference type="Rhea" id="RHEA:40816"/>
    </physiologicalReaction>
</comment>
<protein>
    <submittedName>
        <fullName evidence="9">Group 3 secretory phospholipase A2 isoform X2</fullName>
    </submittedName>
</protein>
<keyword evidence="6" id="KW-0732">Signal</keyword>
<dbReference type="CDD" id="cd04704">
    <property type="entry name" value="PLA2_bee_venom_like"/>
    <property type="match status" value="1"/>
</dbReference>
<dbReference type="GeneID" id="103119057"/>
<comment type="subcellular location">
    <subcellularLocation>
        <location evidence="1">Secreted</location>
    </subcellularLocation>
</comment>
<feature type="domain" description="Phospholipase A2-like central" evidence="7">
    <location>
        <begin position="158"/>
        <end position="223"/>
    </location>
</feature>
<dbReference type="InterPro" id="IPR016090">
    <property type="entry name" value="PLA2-like_dom"/>
</dbReference>
<evidence type="ECO:0000256" key="3">
    <source>
        <dbReference type="ARBA" id="ARBA00022525"/>
    </source>
</evidence>
<comment type="similarity">
    <text evidence="2">Belongs to the phospholipase A2 family.</text>
</comment>
<feature type="chain" id="PRO_5047355204" evidence="6">
    <location>
        <begin position="34"/>
        <end position="535"/>
    </location>
</feature>
<dbReference type="Pfam" id="PF05826">
    <property type="entry name" value="Phospholip_A2_2"/>
    <property type="match status" value="2"/>
</dbReference>
<keyword evidence="8" id="KW-1185">Reference proteome</keyword>
<dbReference type="RefSeq" id="XP_060048718.1">
    <property type="nucleotide sequence ID" value="XM_060192735.1"/>
</dbReference>
<evidence type="ECO:0000256" key="2">
    <source>
        <dbReference type="ARBA" id="ARBA00007056"/>
    </source>
</evidence>
<dbReference type="InterPro" id="IPR033113">
    <property type="entry name" value="PLA2_histidine"/>
</dbReference>
<evidence type="ECO:0000313" key="9">
    <source>
        <dbReference type="RefSeq" id="XP_060048718.1"/>
    </source>
</evidence>